<sequence>MAKNSKQSNDREFFDTFFPGLVDDIVKENENDKETGDAVRHMREVLEYNVPGGKRNRGLSVIGSLRHLVSPDKLTEEDAKTAIILGWCVEWLQAFFLVADDIMDESLTRRGKPCWYKKAGVGNIAINDFLLIEATIYKLLRKHVHCKPYYVDVLDLFHETLDLITKPGNNFENFTVERYKAIVKFKTAFYSFYLPVALAMFMAGIKDIQSHENAKEILLTMGEFFQIQDDYLDCYGDPVVTGKVGTDIEENKCSWLIVQTLQRISTEQMKILKEHYGVKNSASSEKVKALYHELNLKKVYHEHEEESYKRILELISQKSANLPKEMFLEFVKKIYKRDK</sequence>
<dbReference type="Proteomes" id="UP001163046">
    <property type="component" value="Unassembled WGS sequence"/>
</dbReference>
<evidence type="ECO:0000256" key="10">
    <source>
        <dbReference type="ARBA" id="ARBA00022842"/>
    </source>
</evidence>
<dbReference type="EMBL" id="MU825897">
    <property type="protein sequence ID" value="KAJ7383535.1"/>
    <property type="molecule type" value="Genomic_DNA"/>
</dbReference>
<keyword evidence="8 13" id="KW-0808">Transferase</keyword>
<keyword evidence="10" id="KW-0460">Magnesium</keyword>
<evidence type="ECO:0000256" key="6">
    <source>
        <dbReference type="ARBA" id="ARBA00012833"/>
    </source>
</evidence>
<comment type="similarity">
    <text evidence="4 13">Belongs to the FPP/GGPP synthase family.</text>
</comment>
<accession>A0A9X0D1L6</accession>
<dbReference type="GO" id="GO:0005737">
    <property type="term" value="C:cytoplasm"/>
    <property type="evidence" value="ECO:0007669"/>
    <property type="project" value="TreeGrafter"/>
</dbReference>
<reference evidence="15" key="1">
    <citation type="submission" date="2023-01" db="EMBL/GenBank/DDBJ databases">
        <title>Genome assembly of the deep-sea coral Lophelia pertusa.</title>
        <authorList>
            <person name="Herrera S."/>
            <person name="Cordes E."/>
        </authorList>
    </citation>
    <scope>NUCLEOTIDE SEQUENCE</scope>
    <source>
        <strain evidence="15">USNM1676648</strain>
        <tissue evidence="15">Polyp</tissue>
    </source>
</reference>
<keyword evidence="9" id="KW-0479">Metal-binding</keyword>
<protein>
    <recommendedName>
        <fullName evidence="12">Farnesyl pyrophosphate synthase</fullName>
        <ecNumber evidence="6">2.5.1.1</ecNumber>
        <ecNumber evidence="5">2.5.1.10</ecNumber>
    </recommendedName>
</protein>
<dbReference type="InterPro" id="IPR008949">
    <property type="entry name" value="Isoprenoid_synthase_dom_sf"/>
</dbReference>
<dbReference type="PANTHER" id="PTHR11525">
    <property type="entry name" value="FARNESYL-PYROPHOSPHATE SYNTHETASE"/>
    <property type="match status" value="1"/>
</dbReference>
<evidence type="ECO:0000313" key="15">
    <source>
        <dbReference type="EMBL" id="KAJ7383535.1"/>
    </source>
</evidence>
<evidence type="ECO:0000256" key="12">
    <source>
        <dbReference type="ARBA" id="ARBA00034546"/>
    </source>
</evidence>
<dbReference type="CDD" id="cd00685">
    <property type="entry name" value="Trans_IPPS_HT"/>
    <property type="match status" value="1"/>
</dbReference>
<dbReference type="EC" id="2.5.1.1" evidence="6"/>
<dbReference type="SFLD" id="SFLDG01017">
    <property type="entry name" value="Polyprenyl_Transferase_Like"/>
    <property type="match status" value="1"/>
</dbReference>
<keyword evidence="7" id="KW-0444">Lipid biosynthesis</keyword>
<dbReference type="PANTHER" id="PTHR11525:SF0">
    <property type="entry name" value="FARNESYL PYROPHOSPHATE SYNTHASE"/>
    <property type="match status" value="1"/>
</dbReference>
<gene>
    <name evidence="15" type="ORF">OS493_027198</name>
</gene>
<evidence type="ECO:0000256" key="5">
    <source>
        <dbReference type="ARBA" id="ARBA00012439"/>
    </source>
</evidence>
<keyword evidence="11" id="KW-0443">Lipid metabolism</keyword>
<evidence type="ECO:0000256" key="13">
    <source>
        <dbReference type="RuleBase" id="RU004466"/>
    </source>
</evidence>
<dbReference type="SFLD" id="SFLDS00005">
    <property type="entry name" value="Isoprenoid_Synthase_Type_I"/>
    <property type="match status" value="1"/>
</dbReference>
<dbReference type="PROSITE" id="PS00444">
    <property type="entry name" value="POLYPRENYL_SYNTHASE_2"/>
    <property type="match status" value="1"/>
</dbReference>
<keyword evidence="14" id="KW-1133">Transmembrane helix</keyword>
<dbReference type="GO" id="GO:0004337">
    <property type="term" value="F:(2E,6E)-farnesyl diphosphate synthase activity"/>
    <property type="evidence" value="ECO:0007669"/>
    <property type="project" value="UniProtKB-EC"/>
</dbReference>
<dbReference type="FunFam" id="1.10.600.10:FF:000006">
    <property type="entry name" value="Farnesyl pyrophosphate synthase"/>
    <property type="match status" value="1"/>
</dbReference>
<comment type="pathway">
    <text evidence="3">Isoprenoid biosynthesis; farnesyl diphosphate biosynthesis; farnesyl diphosphate from geranyl diphosphate and isopentenyl diphosphate: step 1/1.</text>
</comment>
<evidence type="ECO:0000256" key="11">
    <source>
        <dbReference type="ARBA" id="ARBA00023098"/>
    </source>
</evidence>
<evidence type="ECO:0000256" key="4">
    <source>
        <dbReference type="ARBA" id="ARBA00006706"/>
    </source>
</evidence>
<dbReference type="PROSITE" id="PS00723">
    <property type="entry name" value="POLYPRENYL_SYNTHASE_1"/>
    <property type="match status" value="1"/>
</dbReference>
<comment type="caution">
    <text evidence="15">The sequence shown here is derived from an EMBL/GenBank/DDBJ whole genome shotgun (WGS) entry which is preliminary data.</text>
</comment>
<evidence type="ECO:0000256" key="2">
    <source>
        <dbReference type="ARBA" id="ARBA00004932"/>
    </source>
</evidence>
<evidence type="ECO:0000256" key="9">
    <source>
        <dbReference type="ARBA" id="ARBA00022723"/>
    </source>
</evidence>
<dbReference type="InterPro" id="IPR039702">
    <property type="entry name" value="FPS1-like"/>
</dbReference>
<comment type="cofactor">
    <cofactor evidence="1">
        <name>Mg(2+)</name>
        <dbReference type="ChEBI" id="CHEBI:18420"/>
    </cofactor>
</comment>
<evidence type="ECO:0000313" key="16">
    <source>
        <dbReference type="Proteomes" id="UP001163046"/>
    </source>
</evidence>
<dbReference type="InterPro" id="IPR000092">
    <property type="entry name" value="Polyprenyl_synt"/>
</dbReference>
<organism evidence="15 16">
    <name type="scientific">Desmophyllum pertusum</name>
    <dbReference type="NCBI Taxonomy" id="174260"/>
    <lineage>
        <taxon>Eukaryota</taxon>
        <taxon>Metazoa</taxon>
        <taxon>Cnidaria</taxon>
        <taxon>Anthozoa</taxon>
        <taxon>Hexacorallia</taxon>
        <taxon>Scleractinia</taxon>
        <taxon>Caryophylliina</taxon>
        <taxon>Caryophylliidae</taxon>
        <taxon>Desmophyllum</taxon>
    </lineage>
</organism>
<dbReference type="EC" id="2.5.1.10" evidence="5"/>
<dbReference type="OrthoDB" id="10257492at2759"/>
<evidence type="ECO:0000256" key="7">
    <source>
        <dbReference type="ARBA" id="ARBA00022516"/>
    </source>
</evidence>
<dbReference type="GO" id="GO:0045337">
    <property type="term" value="P:farnesyl diphosphate biosynthetic process"/>
    <property type="evidence" value="ECO:0007669"/>
    <property type="project" value="TreeGrafter"/>
</dbReference>
<dbReference type="AlphaFoldDB" id="A0A9X0D1L6"/>
<evidence type="ECO:0000256" key="1">
    <source>
        <dbReference type="ARBA" id="ARBA00001946"/>
    </source>
</evidence>
<dbReference type="InterPro" id="IPR033749">
    <property type="entry name" value="Polyprenyl_synt_CS"/>
</dbReference>
<evidence type="ECO:0000256" key="8">
    <source>
        <dbReference type="ARBA" id="ARBA00022679"/>
    </source>
</evidence>
<evidence type="ECO:0000256" key="14">
    <source>
        <dbReference type="SAM" id="Phobius"/>
    </source>
</evidence>
<dbReference type="GO" id="GO:0046872">
    <property type="term" value="F:metal ion binding"/>
    <property type="evidence" value="ECO:0007669"/>
    <property type="project" value="UniProtKB-KW"/>
</dbReference>
<comment type="pathway">
    <text evidence="2">Isoprenoid biosynthesis; geranyl diphosphate biosynthesis; geranyl diphosphate from dimethylallyl diphosphate and isopentenyl diphosphate: step 1/1.</text>
</comment>
<dbReference type="Pfam" id="PF00348">
    <property type="entry name" value="polyprenyl_synt"/>
    <property type="match status" value="1"/>
</dbReference>
<proteinExistence type="inferred from homology"/>
<dbReference type="GO" id="GO:0004161">
    <property type="term" value="F:dimethylallyltranstransferase activity"/>
    <property type="evidence" value="ECO:0007669"/>
    <property type="project" value="UniProtKB-EC"/>
</dbReference>
<keyword evidence="14" id="KW-0812">Transmembrane</keyword>
<keyword evidence="14" id="KW-0472">Membrane</keyword>
<feature type="transmembrane region" description="Helical" evidence="14">
    <location>
        <begin position="187"/>
        <end position="205"/>
    </location>
</feature>
<dbReference type="Gene3D" id="1.10.600.10">
    <property type="entry name" value="Farnesyl Diphosphate Synthase"/>
    <property type="match status" value="1"/>
</dbReference>
<evidence type="ECO:0000256" key="3">
    <source>
        <dbReference type="ARBA" id="ARBA00005035"/>
    </source>
</evidence>
<name>A0A9X0D1L6_9CNID</name>
<keyword evidence="16" id="KW-1185">Reference proteome</keyword>
<dbReference type="SUPFAM" id="SSF48576">
    <property type="entry name" value="Terpenoid synthases"/>
    <property type="match status" value="1"/>
</dbReference>